<dbReference type="EMBL" id="JAPIUX010000007">
    <property type="protein sequence ID" value="MCX2561357.1"/>
    <property type="molecule type" value="Genomic_DNA"/>
</dbReference>
<evidence type="ECO:0000313" key="11">
    <source>
        <dbReference type="Proteomes" id="UP001526446"/>
    </source>
</evidence>
<dbReference type="NCBIfam" id="NF006679">
    <property type="entry name" value="PRK09228.1"/>
    <property type="match status" value="1"/>
</dbReference>
<comment type="pathway">
    <text evidence="1 8">Purine metabolism; guanine degradation; xanthine from guanine: step 1/1.</text>
</comment>
<keyword evidence="5 8" id="KW-0378">Hydrolase</keyword>
<dbReference type="InterPro" id="IPR032466">
    <property type="entry name" value="Metal_Hydrolase"/>
</dbReference>
<comment type="function">
    <text evidence="8">Catalyzes the hydrolytic deamination of guanine, producing xanthine and ammonia.</text>
</comment>
<proteinExistence type="inferred from homology"/>
<evidence type="ECO:0000313" key="10">
    <source>
        <dbReference type="EMBL" id="MCX2561357.1"/>
    </source>
</evidence>
<comment type="cofactor">
    <cofactor evidence="8">
        <name>Zn(2+)</name>
        <dbReference type="ChEBI" id="CHEBI:29105"/>
    </cofactor>
    <text evidence="8">Binds 1 zinc ion per subunit.</text>
</comment>
<dbReference type="InterPro" id="IPR014311">
    <property type="entry name" value="Guanine_deaminase"/>
</dbReference>
<evidence type="ECO:0000256" key="7">
    <source>
        <dbReference type="NCBIfam" id="TIGR02967"/>
    </source>
</evidence>
<gene>
    <name evidence="10" type="primary">guaD</name>
    <name evidence="10" type="ORF">OQ252_08125</name>
</gene>
<dbReference type="Gene3D" id="3.20.20.140">
    <property type="entry name" value="Metal-dependent hydrolases"/>
    <property type="match status" value="1"/>
</dbReference>
<protein>
    <recommendedName>
        <fullName evidence="3 7">Guanine deaminase</fullName>
        <shortName evidence="8">Guanase</shortName>
        <ecNumber evidence="3 7">3.5.4.3</ecNumber>
    </recommendedName>
    <alternativeName>
        <fullName evidence="8">Guanine aminohydrolase</fullName>
    </alternativeName>
</protein>
<organism evidence="10 11">
    <name type="scientific">Acetobacter farinalis</name>
    <dbReference type="NCBI Taxonomy" id="1260984"/>
    <lineage>
        <taxon>Bacteria</taxon>
        <taxon>Pseudomonadati</taxon>
        <taxon>Pseudomonadota</taxon>
        <taxon>Alphaproteobacteria</taxon>
        <taxon>Acetobacterales</taxon>
        <taxon>Acetobacteraceae</taxon>
        <taxon>Acetobacter</taxon>
    </lineage>
</organism>
<keyword evidence="6 8" id="KW-0862">Zinc</keyword>
<dbReference type="SUPFAM" id="SSF51556">
    <property type="entry name" value="Metallo-dependent hydrolases"/>
    <property type="match status" value="1"/>
</dbReference>
<dbReference type="GO" id="GO:0008892">
    <property type="term" value="F:guanine deaminase activity"/>
    <property type="evidence" value="ECO:0007669"/>
    <property type="project" value="UniProtKB-EC"/>
</dbReference>
<evidence type="ECO:0000256" key="3">
    <source>
        <dbReference type="ARBA" id="ARBA00012781"/>
    </source>
</evidence>
<dbReference type="CDD" id="cd01303">
    <property type="entry name" value="GDEase"/>
    <property type="match status" value="1"/>
</dbReference>
<dbReference type="Gene3D" id="2.30.40.10">
    <property type="entry name" value="Urease, subunit C, domain 1"/>
    <property type="match status" value="1"/>
</dbReference>
<evidence type="ECO:0000256" key="8">
    <source>
        <dbReference type="RuleBase" id="RU366009"/>
    </source>
</evidence>
<keyword evidence="11" id="KW-1185">Reference proteome</keyword>
<sequence>MPSTSRAAALRGRFITFTGNPFTMPPQEALHVEEDGLILIANGLITHCGAYDALRGLVPEGVTVTHYPDGLISAGFIDTHVHYPQLPVIASWGEQLLEWLEQYVFPTEAQFSSPEVAQAVARAFLQELLRNGTTTAAVYCTVHPESVTAFFQESEKLGTRMIAGKVLMDRNAPENLRDTAQQGYDESLKLIETWHGTGRQLYAVTPRFAITSTPEQLEAAGALFRSREDLFMQTHLAENEAEIAFVNSLFPDRASYLDVYDKAGLAGPRAIFGHAIHMEEQDFQRCHDTRCALAHCPTSNLFLGSGAFRLFDAVDPHRPVHVGLGTDIGAGTSFSLLGTMGEAYKVSLMAGKQRLHAIQAFWLATAGAAQALHLETKIGTIAPGMEADLCVLDPAATPLLALRTQHCASMADLLFVLMTLGDDRCIKATWVDGRLAYARPDPAHPAG</sequence>
<dbReference type="RefSeq" id="WP_166122852.1">
    <property type="nucleotide sequence ID" value="NZ_JAPIUX010000007.1"/>
</dbReference>
<evidence type="ECO:0000256" key="6">
    <source>
        <dbReference type="ARBA" id="ARBA00022833"/>
    </source>
</evidence>
<evidence type="ECO:0000256" key="4">
    <source>
        <dbReference type="ARBA" id="ARBA00022723"/>
    </source>
</evidence>
<dbReference type="Proteomes" id="UP001526446">
    <property type="component" value="Unassembled WGS sequence"/>
</dbReference>
<comment type="similarity">
    <text evidence="2 8">Belongs to the metallo-dependent hydrolases superfamily. ATZ/TRZ family.</text>
</comment>
<dbReference type="InterPro" id="IPR006680">
    <property type="entry name" value="Amidohydro-rel"/>
</dbReference>
<evidence type="ECO:0000256" key="1">
    <source>
        <dbReference type="ARBA" id="ARBA00004984"/>
    </source>
</evidence>
<dbReference type="PANTHER" id="PTHR11271:SF6">
    <property type="entry name" value="GUANINE DEAMINASE"/>
    <property type="match status" value="1"/>
</dbReference>
<accession>A0ABT3Q7T8</accession>
<evidence type="ECO:0000256" key="2">
    <source>
        <dbReference type="ARBA" id="ARBA00006745"/>
    </source>
</evidence>
<dbReference type="Pfam" id="PF01979">
    <property type="entry name" value="Amidohydro_1"/>
    <property type="match status" value="1"/>
</dbReference>
<comment type="caution">
    <text evidence="10">The sequence shown here is derived from an EMBL/GenBank/DDBJ whole genome shotgun (WGS) entry which is preliminary data.</text>
</comment>
<evidence type="ECO:0000256" key="5">
    <source>
        <dbReference type="ARBA" id="ARBA00022801"/>
    </source>
</evidence>
<dbReference type="InterPro" id="IPR051607">
    <property type="entry name" value="Metallo-dep_hydrolases"/>
</dbReference>
<dbReference type="InterPro" id="IPR011059">
    <property type="entry name" value="Metal-dep_hydrolase_composite"/>
</dbReference>
<evidence type="ECO:0000259" key="9">
    <source>
        <dbReference type="Pfam" id="PF01979"/>
    </source>
</evidence>
<dbReference type="EC" id="3.5.4.3" evidence="3 7"/>
<feature type="domain" description="Amidohydrolase-related" evidence="9">
    <location>
        <begin position="72"/>
        <end position="435"/>
    </location>
</feature>
<comment type="catalytic activity">
    <reaction evidence="8">
        <text>guanine + H2O + H(+) = xanthine + NH4(+)</text>
        <dbReference type="Rhea" id="RHEA:14665"/>
        <dbReference type="ChEBI" id="CHEBI:15377"/>
        <dbReference type="ChEBI" id="CHEBI:15378"/>
        <dbReference type="ChEBI" id="CHEBI:16235"/>
        <dbReference type="ChEBI" id="CHEBI:17712"/>
        <dbReference type="ChEBI" id="CHEBI:28938"/>
        <dbReference type="EC" id="3.5.4.3"/>
    </reaction>
</comment>
<name>A0ABT3Q7T8_9PROT</name>
<dbReference type="PANTHER" id="PTHR11271">
    <property type="entry name" value="GUANINE DEAMINASE"/>
    <property type="match status" value="1"/>
</dbReference>
<keyword evidence="4 8" id="KW-0479">Metal-binding</keyword>
<dbReference type="NCBIfam" id="TIGR02967">
    <property type="entry name" value="guan_deamin"/>
    <property type="match status" value="1"/>
</dbReference>
<reference evidence="10 11" key="1">
    <citation type="submission" date="2022-11" db="EMBL/GenBank/DDBJ databases">
        <title>Genome sequencing of Acetobacter type strain.</title>
        <authorList>
            <person name="Heo J."/>
            <person name="Lee D."/>
            <person name="Han B.-H."/>
            <person name="Hong S.-B."/>
            <person name="Kwon S.-W."/>
        </authorList>
    </citation>
    <scope>NUCLEOTIDE SEQUENCE [LARGE SCALE GENOMIC DNA]</scope>
    <source>
        <strain evidence="10 11">KACC 21251</strain>
    </source>
</reference>
<dbReference type="SUPFAM" id="SSF51338">
    <property type="entry name" value="Composite domain of metallo-dependent hydrolases"/>
    <property type="match status" value="2"/>
</dbReference>